<dbReference type="STRING" id="55209.HA50_09505"/>
<feature type="signal peptide" evidence="3">
    <location>
        <begin position="1"/>
        <end position="21"/>
    </location>
</feature>
<comment type="caution">
    <text evidence="4">The sequence shown here is derived from an EMBL/GenBank/DDBJ whole genome shotgun (WGS) entry which is preliminary data.</text>
</comment>
<dbReference type="Pfam" id="PF10282">
    <property type="entry name" value="Lactonase"/>
    <property type="match status" value="1"/>
</dbReference>
<keyword evidence="3" id="KW-0732">Signal</keyword>
<dbReference type="EMBL" id="MLJI01000001">
    <property type="protein sequence ID" value="ORM93569.1"/>
    <property type="molecule type" value="Genomic_DNA"/>
</dbReference>
<gene>
    <name evidence="4" type="ORF">HA50_09505</name>
</gene>
<dbReference type="PANTHER" id="PTHR30344:SF1">
    <property type="entry name" value="6-PHOSPHOGLUCONOLACTONASE"/>
    <property type="match status" value="1"/>
</dbReference>
<sequence>MKIAMRLALLSALAFSGSLMAQTFVYVSEASDGNIARYALNDKTGALTLLGQTSAGGKVMPMALSPDHHRLYAAIRSQPLRLVSWTIDAHSGDLTQATEVAAAASYPYISVDNRGRFLLGASYDGDVVHVYRLAKDGKVEAPPVAAYKTGHVAHSVITDATGHSVYVGNLGVDRVLQLNLTPDGSLTPIGNGYVATAAENGPRHSVMSPDNRYLYNVGEMGGVITQFKRQPNGALDKVAEWPNAVAAKYQLQHGRERPANYNDPTPRIWSADIRITPNGHFLYVTERTSSTVTGYRVNKDDGKLTLIGSWPVEKQPRGIAISQDGKWLVASGEKSDVTGSYAINPHSGVLKKVGSAPAGGDANWVTMVTFN</sequence>
<dbReference type="InterPro" id="IPR019405">
    <property type="entry name" value="Lactonase_7-beta_prop"/>
</dbReference>
<evidence type="ECO:0000313" key="5">
    <source>
        <dbReference type="Proteomes" id="UP000193749"/>
    </source>
</evidence>
<comment type="similarity">
    <text evidence="1">Belongs to the cycloisomerase 2 family.</text>
</comment>
<dbReference type="OrthoDB" id="9790815at2"/>
<evidence type="ECO:0000313" key="4">
    <source>
        <dbReference type="EMBL" id="ORM93569.1"/>
    </source>
</evidence>
<protein>
    <submittedName>
        <fullName evidence="4">6-phosphogluconolactonase</fullName>
    </submittedName>
</protein>
<evidence type="ECO:0000256" key="2">
    <source>
        <dbReference type="ARBA" id="ARBA00022526"/>
    </source>
</evidence>
<name>A0A1X1EU73_PANCY</name>
<feature type="chain" id="PRO_5013004524" evidence="3">
    <location>
        <begin position="22"/>
        <end position="371"/>
    </location>
</feature>
<dbReference type="GO" id="GO:0006006">
    <property type="term" value="P:glucose metabolic process"/>
    <property type="evidence" value="ECO:0007669"/>
    <property type="project" value="UniProtKB-KW"/>
</dbReference>
<dbReference type="Proteomes" id="UP000193749">
    <property type="component" value="Unassembled WGS sequence"/>
</dbReference>
<dbReference type="InterPro" id="IPR011048">
    <property type="entry name" value="Haem_d1_sf"/>
</dbReference>
<keyword evidence="2" id="KW-0119">Carbohydrate metabolism</keyword>
<dbReference type="AlphaFoldDB" id="A0A1X1EU73"/>
<accession>A0A1X1EU73</accession>
<proteinExistence type="inferred from homology"/>
<dbReference type="InterPro" id="IPR050282">
    <property type="entry name" value="Cycloisomerase_2"/>
</dbReference>
<dbReference type="SUPFAM" id="SSF51004">
    <property type="entry name" value="C-terminal (heme d1) domain of cytochrome cd1-nitrite reductase"/>
    <property type="match status" value="1"/>
</dbReference>
<keyword evidence="5" id="KW-1185">Reference proteome</keyword>
<reference evidence="4 5" key="1">
    <citation type="journal article" date="2017" name="Antonie Van Leeuwenhoek">
        <title>Phylogenomic resolution of the bacterial genus Pantoea and its relationship with Erwinia and Tatumella.</title>
        <authorList>
            <person name="Palmer M."/>
            <person name="Steenkamp E.T."/>
            <person name="Coetzee M.P."/>
            <person name="Chan W.Y."/>
            <person name="van Zyl E."/>
            <person name="De Maayer P."/>
            <person name="Coutinho T.A."/>
            <person name="Blom J."/>
            <person name="Smits T.H."/>
            <person name="Duffy B."/>
            <person name="Venter S.N."/>
        </authorList>
    </citation>
    <scope>NUCLEOTIDE SEQUENCE [LARGE SCALE GENOMIC DNA]</scope>
    <source>
        <strain evidence="4 5">LMG 2657</strain>
    </source>
</reference>
<dbReference type="PANTHER" id="PTHR30344">
    <property type="entry name" value="6-PHOSPHOGLUCONOLACTONASE-RELATED"/>
    <property type="match status" value="1"/>
</dbReference>
<dbReference type="Gene3D" id="2.130.10.10">
    <property type="entry name" value="YVTN repeat-like/Quinoprotein amine dehydrogenase"/>
    <property type="match status" value="1"/>
</dbReference>
<dbReference type="GO" id="GO:0017057">
    <property type="term" value="F:6-phosphogluconolactonase activity"/>
    <property type="evidence" value="ECO:0007669"/>
    <property type="project" value="TreeGrafter"/>
</dbReference>
<dbReference type="InterPro" id="IPR015943">
    <property type="entry name" value="WD40/YVTN_repeat-like_dom_sf"/>
</dbReference>
<keyword evidence="2" id="KW-0313">Glucose metabolism</keyword>
<evidence type="ECO:0000256" key="3">
    <source>
        <dbReference type="SAM" id="SignalP"/>
    </source>
</evidence>
<organism evidence="4 5">
    <name type="scientific">Pantoea cypripedii</name>
    <name type="common">Pectobacterium cypripedii</name>
    <name type="synonym">Erwinia cypripedii</name>
    <dbReference type="NCBI Taxonomy" id="55209"/>
    <lineage>
        <taxon>Bacteria</taxon>
        <taxon>Pseudomonadati</taxon>
        <taxon>Pseudomonadota</taxon>
        <taxon>Gammaproteobacteria</taxon>
        <taxon>Enterobacterales</taxon>
        <taxon>Erwiniaceae</taxon>
        <taxon>Pantoea</taxon>
    </lineage>
</organism>
<dbReference type="GO" id="GO:0005829">
    <property type="term" value="C:cytosol"/>
    <property type="evidence" value="ECO:0007669"/>
    <property type="project" value="TreeGrafter"/>
</dbReference>
<evidence type="ECO:0000256" key="1">
    <source>
        <dbReference type="ARBA" id="ARBA00005564"/>
    </source>
</evidence>
<dbReference type="RefSeq" id="WP_084874679.1">
    <property type="nucleotide sequence ID" value="NZ_JAGGMY010000001.1"/>
</dbReference>